<accession>A0ABS9HEP1</accession>
<gene>
    <name evidence="2" type="ORF">L2K70_13255</name>
</gene>
<reference evidence="2 3" key="1">
    <citation type="submission" date="2022-01" db="EMBL/GenBank/DDBJ databases">
        <title>Nocardioides sp. nov., an actinomycete isolated from mining soil.</title>
        <authorList>
            <person name="Liu L."/>
        </authorList>
    </citation>
    <scope>NUCLEOTIDE SEQUENCE [LARGE SCALE GENOMIC DNA]</scope>
    <source>
        <strain evidence="2 3">KLBMP 9356</strain>
    </source>
</reference>
<evidence type="ECO:0000313" key="3">
    <source>
        <dbReference type="Proteomes" id="UP001201161"/>
    </source>
</evidence>
<evidence type="ECO:0000313" key="2">
    <source>
        <dbReference type="EMBL" id="MCF6378573.1"/>
    </source>
</evidence>
<protein>
    <recommendedName>
        <fullName evidence="4">DUF1294 domain-containing protein</fullName>
    </recommendedName>
</protein>
<dbReference type="EMBL" id="JAKJHZ010000007">
    <property type="protein sequence ID" value="MCF6378573.1"/>
    <property type="molecule type" value="Genomic_DNA"/>
</dbReference>
<keyword evidence="1" id="KW-1133">Transmembrane helix</keyword>
<evidence type="ECO:0000256" key="1">
    <source>
        <dbReference type="SAM" id="Phobius"/>
    </source>
</evidence>
<evidence type="ECO:0008006" key="4">
    <source>
        <dbReference type="Google" id="ProtNLM"/>
    </source>
</evidence>
<name>A0ABS9HEP1_9ACTN</name>
<keyword evidence="1" id="KW-0472">Membrane</keyword>
<sequence>MTYVVLLAFVVQAAVGASLAVTWWRGGRRGVPTVSTHIASSILGLATWIAFVVSGSLVPAWAAFAAITVGNTYGDTMLLARVQRRTGTTSKRRNYPVAVAAILRGRMPWRVAFHALFAGVVYFSCLGVCIAATFAST</sequence>
<comment type="caution">
    <text evidence="2">The sequence shown here is derived from an EMBL/GenBank/DDBJ whole genome shotgun (WGS) entry which is preliminary data.</text>
</comment>
<keyword evidence="1" id="KW-0812">Transmembrane</keyword>
<proteinExistence type="predicted"/>
<keyword evidence="3" id="KW-1185">Reference proteome</keyword>
<organism evidence="2 3">
    <name type="scientific">Nocardioides potassii</name>
    <dbReference type="NCBI Taxonomy" id="2911371"/>
    <lineage>
        <taxon>Bacteria</taxon>
        <taxon>Bacillati</taxon>
        <taxon>Actinomycetota</taxon>
        <taxon>Actinomycetes</taxon>
        <taxon>Propionibacteriales</taxon>
        <taxon>Nocardioidaceae</taxon>
        <taxon>Nocardioides</taxon>
    </lineage>
</organism>
<dbReference type="RefSeq" id="WP_236402624.1">
    <property type="nucleotide sequence ID" value="NZ_JAKJHZ010000007.1"/>
</dbReference>
<feature type="transmembrane region" description="Helical" evidence="1">
    <location>
        <begin position="111"/>
        <end position="135"/>
    </location>
</feature>
<dbReference type="Proteomes" id="UP001201161">
    <property type="component" value="Unassembled WGS sequence"/>
</dbReference>
<feature type="transmembrane region" description="Helical" evidence="1">
    <location>
        <begin position="44"/>
        <end position="69"/>
    </location>
</feature>